<name>A0A0N8DF49_9CRUS</name>
<proteinExistence type="predicted"/>
<evidence type="ECO:0000313" key="1">
    <source>
        <dbReference type="EMBL" id="JAN53596.1"/>
    </source>
</evidence>
<reference evidence="1" key="1">
    <citation type="submission" date="2015-10" db="EMBL/GenBank/DDBJ databases">
        <title>EvidentialGene: Evidence-directed Construction of Complete mRNA Transcriptomes without Genomes.</title>
        <authorList>
            <person name="Gilbert D.G."/>
        </authorList>
    </citation>
    <scope>NUCLEOTIDE SEQUENCE</scope>
</reference>
<dbReference type="AlphaFoldDB" id="A0A0N8DF49"/>
<sequence length="81" mass="9570">MKRTHTHTHSETHAAFAMSSCSHRRLFFFQNFCFFFFFFCTGPYVVKRVAVVSFRQKSAHTPTNTLEELCFKTRSSRHTGR</sequence>
<organism evidence="1">
    <name type="scientific">Daphnia magna</name>
    <dbReference type="NCBI Taxonomy" id="35525"/>
    <lineage>
        <taxon>Eukaryota</taxon>
        <taxon>Metazoa</taxon>
        <taxon>Ecdysozoa</taxon>
        <taxon>Arthropoda</taxon>
        <taxon>Crustacea</taxon>
        <taxon>Branchiopoda</taxon>
        <taxon>Diplostraca</taxon>
        <taxon>Cladocera</taxon>
        <taxon>Anomopoda</taxon>
        <taxon>Daphniidae</taxon>
        <taxon>Daphnia</taxon>
    </lineage>
</organism>
<dbReference type="EMBL" id="GDIQ01041141">
    <property type="protein sequence ID" value="JAN53596.1"/>
    <property type="molecule type" value="Transcribed_RNA"/>
</dbReference>
<accession>A0A0N8DF49</accession>
<protein>
    <submittedName>
        <fullName evidence="1">Uncharacterized protein</fullName>
    </submittedName>
</protein>